<evidence type="ECO:0000313" key="3">
    <source>
        <dbReference type="Proteomes" id="UP001208771"/>
    </source>
</evidence>
<evidence type="ECO:0000313" key="2">
    <source>
        <dbReference type="EMBL" id="MCX8995510.1"/>
    </source>
</evidence>
<organism evidence="2 3">
    <name type="scientific">Ectorhizobium quercum</name>
    <dbReference type="NCBI Taxonomy" id="2965071"/>
    <lineage>
        <taxon>Bacteria</taxon>
        <taxon>Pseudomonadati</taxon>
        <taxon>Pseudomonadota</taxon>
        <taxon>Alphaproteobacteria</taxon>
        <taxon>Hyphomicrobiales</taxon>
        <taxon>Rhizobiaceae</taxon>
        <taxon>Ectorhizobium</taxon>
    </lineage>
</organism>
<evidence type="ECO:0000259" key="1">
    <source>
        <dbReference type="Pfam" id="PF03466"/>
    </source>
</evidence>
<gene>
    <name evidence="2" type="ORF">NOF55_00125</name>
</gene>
<dbReference type="InterPro" id="IPR005119">
    <property type="entry name" value="LysR_subst-bd"/>
</dbReference>
<dbReference type="Gene3D" id="3.40.190.10">
    <property type="entry name" value="Periplasmic binding protein-like II"/>
    <property type="match status" value="1"/>
</dbReference>
<comment type="caution">
    <text evidence="2">The sequence shown here is derived from an EMBL/GenBank/DDBJ whole genome shotgun (WGS) entry which is preliminary data.</text>
</comment>
<dbReference type="RefSeq" id="WP_306409292.1">
    <property type="nucleotide sequence ID" value="NZ_JANFPI010000001.1"/>
</dbReference>
<dbReference type="Pfam" id="PF03466">
    <property type="entry name" value="LysR_substrate"/>
    <property type="match status" value="1"/>
</dbReference>
<keyword evidence="3" id="KW-1185">Reference proteome</keyword>
<feature type="domain" description="LysR substrate-binding" evidence="1">
    <location>
        <begin position="28"/>
        <end position="129"/>
    </location>
</feature>
<dbReference type="Proteomes" id="UP001208771">
    <property type="component" value="Unassembled WGS sequence"/>
</dbReference>
<dbReference type="SUPFAM" id="SSF53850">
    <property type="entry name" value="Periplasmic binding protein-like II"/>
    <property type="match status" value="1"/>
</dbReference>
<proteinExistence type="predicted"/>
<name>A0AAE3SSW2_9HYPH</name>
<reference evidence="2" key="1">
    <citation type="submission" date="2022-07" db="EMBL/GenBank/DDBJ databases">
        <title>Ectorhizobium quercum gen.nov., sp. nov.</title>
        <authorList>
            <person name="Ma T."/>
            <person name="Li Y."/>
        </authorList>
    </citation>
    <scope>NUCLEOTIDE SEQUENCE</scope>
    <source>
        <strain evidence="2">BDR2-2</strain>
    </source>
</reference>
<dbReference type="AlphaFoldDB" id="A0AAE3SSW2"/>
<accession>A0AAE3SSW2</accession>
<dbReference type="EMBL" id="JANFPI010000001">
    <property type="protein sequence ID" value="MCX8995510.1"/>
    <property type="molecule type" value="Genomic_DNA"/>
</dbReference>
<sequence>MALFARKGQTICPPSAVRRTGPDLPVPLPLVVSEQGCRWRARAIEALEEQKRSFEIVCTSKATGGQLAAVQAGLGVSPLPASVIAGHAEIRVPPEGLPLLDPCELGLVRAEGARTSRPVSSVVKEILAVFGIPR</sequence>
<protein>
    <submittedName>
        <fullName evidence="2">LysR substrate-binding domain-containing protein</fullName>
    </submittedName>
</protein>